<dbReference type="RefSeq" id="WP_123933400.1">
    <property type="nucleotide sequence ID" value="NZ_CP033897.1"/>
</dbReference>
<dbReference type="InterPro" id="IPR011006">
    <property type="entry name" value="CheY-like_superfamily"/>
</dbReference>
<evidence type="ECO:0000259" key="4">
    <source>
        <dbReference type="PROSITE" id="PS50110"/>
    </source>
</evidence>
<feature type="domain" description="HTH luxR-type" evidence="3">
    <location>
        <begin position="134"/>
        <end position="199"/>
    </location>
</feature>
<gene>
    <name evidence="5" type="primary">degU1</name>
    <name evidence="5" type="ORF">CGERO_02990</name>
</gene>
<dbReference type="GO" id="GO:0003677">
    <property type="term" value="F:DNA binding"/>
    <property type="evidence" value="ECO:0007669"/>
    <property type="project" value="UniProtKB-KW"/>
</dbReference>
<dbReference type="CDD" id="cd19930">
    <property type="entry name" value="REC_DesR-like"/>
    <property type="match status" value="1"/>
</dbReference>
<dbReference type="PROSITE" id="PS50110">
    <property type="entry name" value="RESPONSE_REGULATORY"/>
    <property type="match status" value="1"/>
</dbReference>
<dbReference type="PROSITE" id="PS50043">
    <property type="entry name" value="HTH_LUXR_2"/>
    <property type="match status" value="1"/>
</dbReference>
<dbReference type="OrthoDB" id="9808843at2"/>
<dbReference type="PANTHER" id="PTHR43214">
    <property type="entry name" value="TWO-COMPONENT RESPONSE REGULATOR"/>
    <property type="match status" value="1"/>
</dbReference>
<dbReference type="SUPFAM" id="SSF52172">
    <property type="entry name" value="CheY-like"/>
    <property type="match status" value="1"/>
</dbReference>
<dbReference type="CDD" id="cd06170">
    <property type="entry name" value="LuxR_C_like"/>
    <property type="match status" value="1"/>
</dbReference>
<dbReference type="PANTHER" id="PTHR43214:SF42">
    <property type="entry name" value="TRANSCRIPTIONAL REGULATORY PROTEIN DESR"/>
    <property type="match status" value="1"/>
</dbReference>
<evidence type="ECO:0000313" key="6">
    <source>
        <dbReference type="Proteomes" id="UP000271587"/>
    </source>
</evidence>
<dbReference type="Proteomes" id="UP000271587">
    <property type="component" value="Chromosome"/>
</dbReference>
<reference evidence="5 6" key="1">
    <citation type="submission" date="2018-11" db="EMBL/GenBank/DDBJ databases">
        <authorList>
            <person name="Kleinhagauer T."/>
            <person name="Glaeser S.P."/>
            <person name="Spergser J."/>
            <person name="Ruckert C."/>
            <person name="Kaempfer P."/>
            <person name="Busse H.-J."/>
        </authorList>
    </citation>
    <scope>NUCLEOTIDE SEQUENCE [LARGE SCALE GENOMIC DNA]</scope>
    <source>
        <strain evidence="5 6">W8</strain>
    </source>
</reference>
<dbReference type="SMART" id="SM00421">
    <property type="entry name" value="HTH_LUXR"/>
    <property type="match status" value="1"/>
</dbReference>
<proteinExistence type="predicted"/>
<dbReference type="InterPro" id="IPR016032">
    <property type="entry name" value="Sig_transdc_resp-reg_C-effctor"/>
</dbReference>
<dbReference type="EMBL" id="CP033897">
    <property type="protein sequence ID" value="AZA10921.1"/>
    <property type="molecule type" value="Genomic_DNA"/>
</dbReference>
<name>A0A3G6IYR1_9CORY</name>
<dbReference type="Gene3D" id="3.40.50.2300">
    <property type="match status" value="1"/>
</dbReference>
<sequence>MIRVLIADDQSLVRGALAALLDLEPDITVVAQCGNGNEVLPLIQEHQVDVALVDIEMPGLNGLEVAAAIREAKSPCRCLIVTTFGRAGYVKTALHNGAQGFLLKDAPPEQLAEAVRQIRAGMRVIDPEMRDQVLLSADSPLTPREVDVAREALSGADTRAIAAALHMRPGTVRNHVSSIIAKTQASNRFEAARLARDHGWL</sequence>
<dbReference type="SUPFAM" id="SSF46894">
    <property type="entry name" value="C-terminal effector domain of the bipartite response regulators"/>
    <property type="match status" value="1"/>
</dbReference>
<dbReference type="InterPro" id="IPR000792">
    <property type="entry name" value="Tscrpt_reg_LuxR_C"/>
</dbReference>
<dbReference type="PROSITE" id="PS00622">
    <property type="entry name" value="HTH_LUXR_1"/>
    <property type="match status" value="1"/>
</dbReference>
<organism evidence="5 6">
    <name type="scientific">Corynebacterium gerontici</name>
    <dbReference type="NCBI Taxonomy" id="2079234"/>
    <lineage>
        <taxon>Bacteria</taxon>
        <taxon>Bacillati</taxon>
        <taxon>Actinomycetota</taxon>
        <taxon>Actinomycetes</taxon>
        <taxon>Mycobacteriales</taxon>
        <taxon>Corynebacteriaceae</taxon>
        <taxon>Corynebacterium</taxon>
    </lineage>
</organism>
<feature type="domain" description="Response regulatory" evidence="4">
    <location>
        <begin position="3"/>
        <end position="119"/>
    </location>
</feature>
<evidence type="ECO:0000259" key="3">
    <source>
        <dbReference type="PROSITE" id="PS50043"/>
    </source>
</evidence>
<keyword evidence="1" id="KW-0238">DNA-binding</keyword>
<dbReference type="GO" id="GO:0006355">
    <property type="term" value="P:regulation of DNA-templated transcription"/>
    <property type="evidence" value="ECO:0007669"/>
    <property type="project" value="InterPro"/>
</dbReference>
<dbReference type="SMART" id="SM00448">
    <property type="entry name" value="REC"/>
    <property type="match status" value="1"/>
</dbReference>
<dbReference type="Gene3D" id="1.10.10.10">
    <property type="entry name" value="Winged helix-like DNA-binding domain superfamily/Winged helix DNA-binding domain"/>
    <property type="match status" value="1"/>
</dbReference>
<feature type="modified residue" description="4-aspartylphosphate" evidence="2">
    <location>
        <position position="54"/>
    </location>
</feature>
<dbReference type="KEGG" id="cgk:CGERO_02990"/>
<evidence type="ECO:0000313" key="5">
    <source>
        <dbReference type="EMBL" id="AZA10921.1"/>
    </source>
</evidence>
<dbReference type="AlphaFoldDB" id="A0A3G6IYR1"/>
<dbReference type="GO" id="GO:0000160">
    <property type="term" value="P:phosphorelay signal transduction system"/>
    <property type="evidence" value="ECO:0007669"/>
    <property type="project" value="InterPro"/>
</dbReference>
<dbReference type="InterPro" id="IPR039420">
    <property type="entry name" value="WalR-like"/>
</dbReference>
<dbReference type="InterPro" id="IPR001789">
    <property type="entry name" value="Sig_transdc_resp-reg_receiver"/>
</dbReference>
<protein>
    <submittedName>
        <fullName evidence="5">Transcriptional regulatory protein DegU</fullName>
    </submittedName>
</protein>
<evidence type="ECO:0000256" key="1">
    <source>
        <dbReference type="ARBA" id="ARBA00023125"/>
    </source>
</evidence>
<dbReference type="Pfam" id="PF00072">
    <property type="entry name" value="Response_reg"/>
    <property type="match status" value="1"/>
</dbReference>
<dbReference type="Pfam" id="PF00196">
    <property type="entry name" value="GerE"/>
    <property type="match status" value="1"/>
</dbReference>
<dbReference type="InterPro" id="IPR036388">
    <property type="entry name" value="WH-like_DNA-bd_sf"/>
</dbReference>
<evidence type="ECO:0000256" key="2">
    <source>
        <dbReference type="PROSITE-ProRule" id="PRU00169"/>
    </source>
</evidence>
<accession>A0A3G6IYR1</accession>
<keyword evidence="6" id="KW-1185">Reference proteome</keyword>
<dbReference type="PRINTS" id="PR00038">
    <property type="entry name" value="HTHLUXR"/>
</dbReference>
<keyword evidence="2" id="KW-0597">Phosphoprotein</keyword>